<dbReference type="Gene3D" id="3.30.420.10">
    <property type="entry name" value="Ribonuclease H-like superfamily/Ribonuclease H"/>
    <property type="match status" value="1"/>
</dbReference>
<dbReference type="GO" id="GO:0003676">
    <property type="term" value="F:nucleic acid binding"/>
    <property type="evidence" value="ECO:0007669"/>
    <property type="project" value="InterPro"/>
</dbReference>
<keyword evidence="3" id="KW-1185">Reference proteome</keyword>
<proteinExistence type="predicted"/>
<dbReference type="OrthoDB" id="267381at2759"/>
<reference evidence="2 3" key="1">
    <citation type="submission" date="2019-05" db="EMBL/GenBank/DDBJ databases">
        <title>Another draft genome of Portunus trituberculatus and its Hox gene families provides insights of decapod evolution.</title>
        <authorList>
            <person name="Jeong J.-H."/>
            <person name="Song I."/>
            <person name="Kim S."/>
            <person name="Choi T."/>
            <person name="Kim D."/>
            <person name="Ryu S."/>
            <person name="Kim W."/>
        </authorList>
    </citation>
    <scope>NUCLEOTIDE SEQUENCE [LARGE SCALE GENOMIC DNA]</scope>
    <source>
        <tissue evidence="2">Muscle</tissue>
    </source>
</reference>
<protein>
    <recommendedName>
        <fullName evidence="4">Transposable element Tc1 transposase</fullName>
    </recommendedName>
</protein>
<feature type="compositionally biased region" description="Low complexity" evidence="1">
    <location>
        <begin position="149"/>
        <end position="161"/>
    </location>
</feature>
<evidence type="ECO:0000256" key="1">
    <source>
        <dbReference type="SAM" id="MobiDB-lite"/>
    </source>
</evidence>
<dbReference type="InterPro" id="IPR036397">
    <property type="entry name" value="RNaseH_sf"/>
</dbReference>
<evidence type="ECO:0000313" key="3">
    <source>
        <dbReference type="Proteomes" id="UP000324222"/>
    </source>
</evidence>
<dbReference type="EMBL" id="VSRR010004384">
    <property type="protein sequence ID" value="MPC39505.1"/>
    <property type="molecule type" value="Genomic_DNA"/>
</dbReference>
<comment type="caution">
    <text evidence="2">The sequence shown here is derived from an EMBL/GenBank/DDBJ whole genome shotgun (WGS) entry which is preliminary data.</text>
</comment>
<accession>A0A5B7F1D3</accession>
<sequence length="172" mass="18713">MKKPLVTLNQRCRRFEFCKKYYQWDADKWLDVLWTDESTFTVTGNRGGNVYRRAGSDPRDVQQTVKYPDSLMINHSRSAGSPNSLPANMQPIPNAKHLAKKPPCPAALGSLSALLEKMVEMLTGSVNSTLVIGSNKVGDATPALGPVESLPTPTSPTPSSLAPMKKAVETSL</sequence>
<dbReference type="Proteomes" id="UP000324222">
    <property type="component" value="Unassembled WGS sequence"/>
</dbReference>
<name>A0A5B7F1D3_PORTR</name>
<evidence type="ECO:0008006" key="4">
    <source>
        <dbReference type="Google" id="ProtNLM"/>
    </source>
</evidence>
<dbReference type="AlphaFoldDB" id="A0A5B7F1D3"/>
<evidence type="ECO:0000313" key="2">
    <source>
        <dbReference type="EMBL" id="MPC39505.1"/>
    </source>
</evidence>
<gene>
    <name evidence="2" type="ORF">E2C01_033042</name>
</gene>
<organism evidence="2 3">
    <name type="scientific">Portunus trituberculatus</name>
    <name type="common">Swimming crab</name>
    <name type="synonym">Neptunus trituberculatus</name>
    <dbReference type="NCBI Taxonomy" id="210409"/>
    <lineage>
        <taxon>Eukaryota</taxon>
        <taxon>Metazoa</taxon>
        <taxon>Ecdysozoa</taxon>
        <taxon>Arthropoda</taxon>
        <taxon>Crustacea</taxon>
        <taxon>Multicrustacea</taxon>
        <taxon>Malacostraca</taxon>
        <taxon>Eumalacostraca</taxon>
        <taxon>Eucarida</taxon>
        <taxon>Decapoda</taxon>
        <taxon>Pleocyemata</taxon>
        <taxon>Brachyura</taxon>
        <taxon>Eubrachyura</taxon>
        <taxon>Portunoidea</taxon>
        <taxon>Portunidae</taxon>
        <taxon>Portuninae</taxon>
        <taxon>Portunus</taxon>
    </lineage>
</organism>
<feature type="region of interest" description="Disordered" evidence="1">
    <location>
        <begin position="141"/>
        <end position="172"/>
    </location>
</feature>